<dbReference type="AlphaFoldDB" id="A0A0N1INM3"/>
<evidence type="ECO:0000256" key="2">
    <source>
        <dbReference type="RuleBase" id="RU003616"/>
    </source>
</evidence>
<evidence type="ECO:0000313" key="6">
    <source>
        <dbReference type="Proteomes" id="UP000053240"/>
    </source>
</evidence>
<dbReference type="InterPro" id="IPR008978">
    <property type="entry name" value="HSP20-like_chaperone"/>
</dbReference>
<evidence type="ECO:0000256" key="3">
    <source>
        <dbReference type="SAM" id="SignalP"/>
    </source>
</evidence>
<gene>
    <name evidence="5" type="ORF">RR48_04996</name>
</gene>
<dbReference type="Gene3D" id="2.60.40.790">
    <property type="match status" value="1"/>
</dbReference>
<dbReference type="CDD" id="cd00298">
    <property type="entry name" value="ACD_sHsps_p23-like"/>
    <property type="match status" value="1"/>
</dbReference>
<accession>A0A0N1INM3</accession>
<dbReference type="SUPFAM" id="SSF49764">
    <property type="entry name" value="HSP20-like chaperones"/>
    <property type="match status" value="1"/>
</dbReference>
<feature type="chain" id="PRO_5012497859" description="SHSP domain-containing protein" evidence="3">
    <location>
        <begin position="16"/>
        <end position="257"/>
    </location>
</feature>
<name>A0A0N1INM3_PAPMA</name>
<sequence>MFAIILTALLACASAAPHYRHSHHHGYGPPSPFGSRDEYDLGGFGMEPHFGNDNDFFRDNMFDTRRFWAELSREMSMLDQLLNDFAKRFPSGVSNEGIDKTTNEYKVTVALNGFEEQDIKVKAREGLLMIQAIRNKDEAGQNSYLSVRTLPDFVNVTGSWTYEDGVLKIVFPLISTPADGETTTEITTEIPEQFKPESREETTVGEDIKDADVGLDRGDVAKETELLTNEIPRKEAVEATTYAVDLKDEVEFVPVRY</sequence>
<dbReference type="OrthoDB" id="7414394at2759"/>
<dbReference type="Pfam" id="PF00011">
    <property type="entry name" value="HSP20"/>
    <property type="match status" value="1"/>
</dbReference>
<dbReference type="InParanoid" id="A0A0N1INM3"/>
<comment type="similarity">
    <text evidence="1 2">Belongs to the small heat shock protein (HSP20) family.</text>
</comment>
<dbReference type="PROSITE" id="PS01031">
    <property type="entry name" value="SHSP"/>
    <property type="match status" value="1"/>
</dbReference>
<dbReference type="KEGG" id="pmac:106716039"/>
<evidence type="ECO:0000259" key="4">
    <source>
        <dbReference type="PROSITE" id="PS01031"/>
    </source>
</evidence>
<proteinExistence type="inferred from homology"/>
<dbReference type="EMBL" id="KQ460970">
    <property type="protein sequence ID" value="KPJ10173.1"/>
    <property type="molecule type" value="Genomic_DNA"/>
</dbReference>
<feature type="signal peptide" evidence="3">
    <location>
        <begin position="1"/>
        <end position="15"/>
    </location>
</feature>
<keyword evidence="3" id="KW-0732">Signal</keyword>
<organism evidence="5 6">
    <name type="scientific">Papilio machaon</name>
    <name type="common">Old World swallowtail butterfly</name>
    <dbReference type="NCBI Taxonomy" id="76193"/>
    <lineage>
        <taxon>Eukaryota</taxon>
        <taxon>Metazoa</taxon>
        <taxon>Ecdysozoa</taxon>
        <taxon>Arthropoda</taxon>
        <taxon>Hexapoda</taxon>
        <taxon>Insecta</taxon>
        <taxon>Pterygota</taxon>
        <taxon>Neoptera</taxon>
        <taxon>Endopterygota</taxon>
        <taxon>Lepidoptera</taxon>
        <taxon>Glossata</taxon>
        <taxon>Ditrysia</taxon>
        <taxon>Papilionoidea</taxon>
        <taxon>Papilionidae</taxon>
        <taxon>Papilioninae</taxon>
        <taxon>Papilio</taxon>
    </lineage>
</organism>
<protein>
    <recommendedName>
        <fullName evidence="4">SHSP domain-containing protein</fullName>
    </recommendedName>
</protein>
<evidence type="ECO:0000313" key="5">
    <source>
        <dbReference type="EMBL" id="KPJ10173.1"/>
    </source>
</evidence>
<feature type="domain" description="SHSP" evidence="4">
    <location>
        <begin position="87"/>
        <end position="189"/>
    </location>
</feature>
<evidence type="ECO:0000256" key="1">
    <source>
        <dbReference type="PROSITE-ProRule" id="PRU00285"/>
    </source>
</evidence>
<dbReference type="InterPro" id="IPR002068">
    <property type="entry name" value="A-crystallin/Hsp20_dom"/>
</dbReference>
<keyword evidence="6" id="KW-1185">Reference proteome</keyword>
<dbReference type="Proteomes" id="UP000053240">
    <property type="component" value="Unassembled WGS sequence"/>
</dbReference>
<reference evidence="5 6" key="1">
    <citation type="journal article" date="2015" name="Nat. Commun.">
        <title>Outbred genome sequencing and CRISPR/Cas9 gene editing in butterflies.</title>
        <authorList>
            <person name="Li X."/>
            <person name="Fan D."/>
            <person name="Zhang W."/>
            <person name="Liu G."/>
            <person name="Zhang L."/>
            <person name="Zhao L."/>
            <person name="Fang X."/>
            <person name="Chen L."/>
            <person name="Dong Y."/>
            <person name="Chen Y."/>
            <person name="Ding Y."/>
            <person name="Zhao R."/>
            <person name="Feng M."/>
            <person name="Zhu Y."/>
            <person name="Feng Y."/>
            <person name="Jiang X."/>
            <person name="Zhu D."/>
            <person name="Xiang H."/>
            <person name="Feng X."/>
            <person name="Li S."/>
            <person name="Wang J."/>
            <person name="Zhang G."/>
            <person name="Kronforst M.R."/>
            <person name="Wang W."/>
        </authorList>
    </citation>
    <scope>NUCLEOTIDE SEQUENCE [LARGE SCALE GENOMIC DNA]</scope>
    <source>
        <strain evidence="5">Ya'a_city_454_Pm</strain>
        <tissue evidence="5">Whole body</tissue>
    </source>
</reference>